<dbReference type="PROSITE" id="PS01033">
    <property type="entry name" value="GLOBIN"/>
    <property type="match status" value="1"/>
</dbReference>
<dbReference type="PANTHER" id="PTHR11442:SF48">
    <property type="entry name" value="HEMOGLOBIN SUBUNIT ALPHA"/>
    <property type="match status" value="1"/>
</dbReference>
<dbReference type="InterPro" id="IPR050056">
    <property type="entry name" value="Hemoglobin_oxygen_transport"/>
</dbReference>
<organism evidence="9 10">
    <name type="scientific">Chrysemys picta bellii</name>
    <name type="common">Western painted turtle</name>
    <name type="synonym">Emys bellii</name>
    <dbReference type="NCBI Taxonomy" id="8478"/>
    <lineage>
        <taxon>Eukaryota</taxon>
        <taxon>Metazoa</taxon>
        <taxon>Chordata</taxon>
        <taxon>Craniata</taxon>
        <taxon>Vertebrata</taxon>
        <taxon>Euteleostomi</taxon>
        <taxon>Archelosauria</taxon>
        <taxon>Testudinata</taxon>
        <taxon>Testudines</taxon>
        <taxon>Cryptodira</taxon>
        <taxon>Durocryptodira</taxon>
        <taxon>Testudinoidea</taxon>
        <taxon>Emydidae</taxon>
        <taxon>Chrysemys</taxon>
    </lineage>
</organism>
<dbReference type="Gene3D" id="1.10.490.10">
    <property type="entry name" value="Globins"/>
    <property type="match status" value="1"/>
</dbReference>
<dbReference type="FunFam" id="1.10.490.10:FF:000002">
    <property type="entry name" value="Hemoglobin subunit alpha"/>
    <property type="match status" value="1"/>
</dbReference>
<keyword evidence="10" id="KW-1185">Reference proteome</keyword>
<dbReference type="InterPro" id="IPR002338">
    <property type="entry name" value="Hemoglobin_a-typ"/>
</dbReference>
<keyword evidence="5" id="KW-0479">Metal-binding</keyword>
<dbReference type="GO" id="GO:0072562">
    <property type="term" value="C:blood microparticle"/>
    <property type="evidence" value="ECO:0007669"/>
    <property type="project" value="TreeGrafter"/>
</dbReference>
<dbReference type="Pfam" id="PF00042">
    <property type="entry name" value="Globin"/>
    <property type="match status" value="1"/>
</dbReference>
<dbReference type="InterPro" id="IPR009050">
    <property type="entry name" value="Globin-like_sf"/>
</dbReference>
<dbReference type="PANTHER" id="PTHR11442">
    <property type="entry name" value="HEMOGLOBIN FAMILY MEMBER"/>
    <property type="match status" value="1"/>
</dbReference>
<dbReference type="GO" id="GO:0031838">
    <property type="term" value="C:haptoglobin-hemoglobin complex"/>
    <property type="evidence" value="ECO:0007669"/>
    <property type="project" value="TreeGrafter"/>
</dbReference>
<evidence type="ECO:0000256" key="2">
    <source>
        <dbReference type="ARBA" id="ARBA00022448"/>
    </source>
</evidence>
<feature type="domain" description="Globin" evidence="8">
    <location>
        <begin position="34"/>
        <end position="180"/>
    </location>
</feature>
<dbReference type="GO" id="GO:0005833">
    <property type="term" value="C:hemoglobin complex"/>
    <property type="evidence" value="ECO:0007669"/>
    <property type="project" value="InterPro"/>
</dbReference>
<dbReference type="GO" id="GO:0005344">
    <property type="term" value="F:oxygen carrier activity"/>
    <property type="evidence" value="ECO:0007669"/>
    <property type="project" value="UniProtKB-KW"/>
</dbReference>
<dbReference type="PRINTS" id="PR00612">
    <property type="entry name" value="ALPHAHAEM"/>
</dbReference>
<dbReference type="GO" id="GO:0020037">
    <property type="term" value="F:heme binding"/>
    <property type="evidence" value="ECO:0007669"/>
    <property type="project" value="InterPro"/>
</dbReference>
<keyword evidence="2 7" id="KW-0813">Transport</keyword>
<dbReference type="GeneTree" id="ENSGT00940000154590"/>
<dbReference type="GO" id="GO:0005506">
    <property type="term" value="F:iron ion binding"/>
    <property type="evidence" value="ECO:0007669"/>
    <property type="project" value="InterPro"/>
</dbReference>
<keyword evidence="6" id="KW-0408">Iron</keyword>
<comment type="similarity">
    <text evidence="1 7">Belongs to the globin family.</text>
</comment>
<dbReference type="SUPFAM" id="SSF46458">
    <property type="entry name" value="Globin-like"/>
    <property type="match status" value="1"/>
</dbReference>
<dbReference type="InterPro" id="IPR012292">
    <property type="entry name" value="Globin/Proto"/>
</dbReference>
<evidence type="ECO:0000256" key="6">
    <source>
        <dbReference type="ARBA" id="ARBA00023004"/>
    </source>
</evidence>
<dbReference type="GO" id="GO:0019825">
    <property type="term" value="F:oxygen binding"/>
    <property type="evidence" value="ECO:0007669"/>
    <property type="project" value="InterPro"/>
</dbReference>
<accession>A0A8C3IRM1</accession>
<keyword evidence="4 7" id="KW-0561">Oxygen transport</keyword>
<evidence type="ECO:0000256" key="3">
    <source>
        <dbReference type="ARBA" id="ARBA00022617"/>
    </source>
</evidence>
<evidence type="ECO:0000313" key="9">
    <source>
        <dbReference type="Ensembl" id="ENSCPBP00000038110.1"/>
    </source>
</evidence>
<reference evidence="9" key="1">
    <citation type="submission" date="2025-08" db="UniProtKB">
        <authorList>
            <consortium name="Ensembl"/>
        </authorList>
    </citation>
    <scope>IDENTIFICATION</scope>
</reference>
<evidence type="ECO:0000256" key="5">
    <source>
        <dbReference type="ARBA" id="ARBA00022723"/>
    </source>
</evidence>
<dbReference type="Proteomes" id="UP000694380">
    <property type="component" value="Unplaced"/>
</dbReference>
<evidence type="ECO:0000256" key="1">
    <source>
        <dbReference type="ARBA" id="ARBA00008705"/>
    </source>
</evidence>
<sequence length="180" mass="19384">MGEVGRAAGTGYKGGRGCRRVPWRDWCCGAGTMVLNAGDKANVKAVWNKVAAHVEEYGAETLERMFTVYPQTKTYFPHFDLHHGSAQIRTHGKKVLTALGEAVNHIDDLASALSKLSDIHAQTLRVDPVNFKVSDQEKCSSRVRARCSPLPRGTPQPPSYAAPAALAVPVPPPLGRTAGL</sequence>
<dbReference type="GO" id="GO:0043177">
    <property type="term" value="F:organic acid binding"/>
    <property type="evidence" value="ECO:0007669"/>
    <property type="project" value="TreeGrafter"/>
</dbReference>
<protein>
    <recommendedName>
        <fullName evidence="8">Globin domain-containing protein</fullName>
    </recommendedName>
</protein>
<dbReference type="InterPro" id="IPR000971">
    <property type="entry name" value="Globin"/>
</dbReference>
<evidence type="ECO:0000259" key="8">
    <source>
        <dbReference type="PROSITE" id="PS01033"/>
    </source>
</evidence>
<proteinExistence type="inferred from homology"/>
<dbReference type="GO" id="GO:0004601">
    <property type="term" value="F:peroxidase activity"/>
    <property type="evidence" value="ECO:0007669"/>
    <property type="project" value="TreeGrafter"/>
</dbReference>
<dbReference type="GO" id="GO:0031720">
    <property type="term" value="F:haptoglobin binding"/>
    <property type="evidence" value="ECO:0007669"/>
    <property type="project" value="TreeGrafter"/>
</dbReference>
<evidence type="ECO:0000256" key="7">
    <source>
        <dbReference type="RuleBase" id="RU000356"/>
    </source>
</evidence>
<evidence type="ECO:0000313" key="10">
    <source>
        <dbReference type="Proteomes" id="UP000694380"/>
    </source>
</evidence>
<gene>
    <name evidence="9" type="primary">LOC101935401</name>
</gene>
<reference evidence="9" key="2">
    <citation type="submission" date="2025-09" db="UniProtKB">
        <authorList>
            <consortium name="Ensembl"/>
        </authorList>
    </citation>
    <scope>IDENTIFICATION</scope>
</reference>
<dbReference type="InterPro" id="IPR002339">
    <property type="entry name" value="Hemoglobin_pi"/>
</dbReference>
<dbReference type="GO" id="GO:0042744">
    <property type="term" value="P:hydrogen peroxide catabolic process"/>
    <property type="evidence" value="ECO:0007669"/>
    <property type="project" value="TreeGrafter"/>
</dbReference>
<dbReference type="CDD" id="cd08927">
    <property type="entry name" value="Hb-alpha-like"/>
    <property type="match status" value="1"/>
</dbReference>
<dbReference type="AlphaFoldDB" id="A0A8C3IRM1"/>
<keyword evidence="3 7" id="KW-0349">Heme</keyword>
<evidence type="ECO:0000256" key="4">
    <source>
        <dbReference type="ARBA" id="ARBA00022621"/>
    </source>
</evidence>
<dbReference type="Ensembl" id="ENSCPBT00000044688.1">
    <property type="protein sequence ID" value="ENSCPBP00000038110.1"/>
    <property type="gene ID" value="ENSCPBG00000026395.1"/>
</dbReference>
<dbReference type="PRINTS" id="PR00815">
    <property type="entry name" value="PIHAEM"/>
</dbReference>
<name>A0A8C3IRM1_CHRPI</name>